<dbReference type="FunFam" id="3.20.20.70:FF:000009">
    <property type="entry name" value="1-(5-phosphoribosyl)-5-[(5-phosphoribosylamino)methylideneamino] imidazole-4-carboxamide isomerase"/>
    <property type="match status" value="1"/>
</dbReference>
<sequence length="239" mass="25855">MRLYPAIDIKDGKCVRLFQGQFDKTTVYNEDPVAVAKQWAAAGARYIHVVDLDGALEGVWSNRDVIARIVKEVNVPVQTGGGVRNIQDIQDRLDVGVDRVIIGTMAIREPEMVKHAVALFGEDKIVVGIDAKDGMVAISGWEEVSSLTALDVCKIMKSFGVKTIVYTDIAKDGTMTGPNLEQTVHLIRETGMDIVASGGVSSMEDLEKVAMTEAEGVIVGKALYTGAISLEEAVKKYGR</sequence>
<keyword evidence="8 12" id="KW-0028">Amino-acid biosynthesis</keyword>
<proteinExistence type="inferred from homology"/>
<dbReference type="GO" id="GO:0000162">
    <property type="term" value="P:L-tryptophan biosynthetic process"/>
    <property type="evidence" value="ECO:0007669"/>
    <property type="project" value="TreeGrafter"/>
</dbReference>
<dbReference type="GO" id="GO:0000105">
    <property type="term" value="P:L-histidine biosynthetic process"/>
    <property type="evidence" value="ECO:0007669"/>
    <property type="project" value="UniProtKB-UniRule"/>
</dbReference>
<evidence type="ECO:0000256" key="6">
    <source>
        <dbReference type="ARBA" id="ARBA00018464"/>
    </source>
</evidence>
<dbReference type="NCBIfam" id="NF010112">
    <property type="entry name" value="PRK13585.1"/>
    <property type="match status" value="1"/>
</dbReference>
<evidence type="ECO:0000256" key="4">
    <source>
        <dbReference type="ARBA" id="ARBA00009667"/>
    </source>
</evidence>
<evidence type="ECO:0000313" key="15">
    <source>
        <dbReference type="EMBL" id="NDL68680.1"/>
    </source>
</evidence>
<keyword evidence="16" id="KW-1185">Reference proteome</keyword>
<evidence type="ECO:0000256" key="8">
    <source>
        <dbReference type="ARBA" id="ARBA00022605"/>
    </source>
</evidence>
<dbReference type="CDD" id="cd04732">
    <property type="entry name" value="HisA"/>
    <property type="match status" value="1"/>
</dbReference>
<dbReference type="InterPro" id="IPR011060">
    <property type="entry name" value="RibuloseP-bd_barrel"/>
</dbReference>
<dbReference type="InterPro" id="IPR013785">
    <property type="entry name" value="Aldolase_TIM"/>
</dbReference>
<evidence type="ECO:0000256" key="7">
    <source>
        <dbReference type="ARBA" id="ARBA00022490"/>
    </source>
</evidence>
<evidence type="ECO:0000256" key="2">
    <source>
        <dbReference type="ARBA" id="ARBA00004496"/>
    </source>
</evidence>
<evidence type="ECO:0000256" key="1">
    <source>
        <dbReference type="ARBA" id="ARBA00000901"/>
    </source>
</evidence>
<dbReference type="InterPro" id="IPR006063">
    <property type="entry name" value="HisA_bact_arch"/>
</dbReference>
<keyword evidence="9 12" id="KW-0368">Histidine biosynthesis</keyword>
<organism evidence="15 16">
    <name type="scientific">Anaerotalea alkaliphila</name>
    <dbReference type="NCBI Taxonomy" id="2662126"/>
    <lineage>
        <taxon>Bacteria</taxon>
        <taxon>Bacillati</taxon>
        <taxon>Bacillota</taxon>
        <taxon>Clostridia</taxon>
        <taxon>Eubacteriales</taxon>
        <taxon>Anaerotalea</taxon>
    </lineage>
</organism>
<dbReference type="AlphaFoldDB" id="A0A7X5HXZ3"/>
<dbReference type="GO" id="GO:0005737">
    <property type="term" value="C:cytoplasm"/>
    <property type="evidence" value="ECO:0007669"/>
    <property type="project" value="UniProtKB-SubCell"/>
</dbReference>
<keyword evidence="10 12" id="KW-0413">Isomerase</keyword>
<evidence type="ECO:0000256" key="9">
    <source>
        <dbReference type="ARBA" id="ARBA00023102"/>
    </source>
</evidence>
<dbReference type="PANTHER" id="PTHR43090">
    <property type="entry name" value="1-(5-PHOSPHORIBOSYL)-5-[(5-PHOSPHORIBOSYLAMINO)METHYLIDENEAMINO] IMIDAZOLE-4-CARBOXAMIDE ISOMERASE"/>
    <property type="match status" value="1"/>
</dbReference>
<comment type="similarity">
    <text evidence="4 12 13">Belongs to the HisA/HisF family.</text>
</comment>
<dbReference type="InterPro" id="IPR023016">
    <property type="entry name" value="HisA/PriA"/>
</dbReference>
<dbReference type="UniPathway" id="UPA00031">
    <property type="reaction ID" value="UER00009"/>
</dbReference>
<dbReference type="EMBL" id="JAAEEH010000052">
    <property type="protein sequence ID" value="NDL68680.1"/>
    <property type="molecule type" value="Genomic_DNA"/>
</dbReference>
<comment type="subcellular location">
    <subcellularLocation>
        <location evidence="2 12 14">Cytoplasm</location>
    </subcellularLocation>
</comment>
<dbReference type="NCBIfam" id="TIGR00007">
    <property type="entry name" value="1-(5-phosphoribosyl)-5-[(5-phosphoribosylamino)methylideneamino]imidazole-4-carboxamide isomerase"/>
    <property type="match status" value="1"/>
</dbReference>
<evidence type="ECO:0000256" key="13">
    <source>
        <dbReference type="RuleBase" id="RU003657"/>
    </source>
</evidence>
<feature type="active site" description="Proton donor" evidence="12">
    <location>
        <position position="130"/>
    </location>
</feature>
<comment type="caution">
    <text evidence="15">The sequence shown here is derived from an EMBL/GenBank/DDBJ whole genome shotgun (WGS) entry which is preliminary data.</text>
</comment>
<keyword evidence="7 12" id="KW-0963">Cytoplasm</keyword>
<protein>
    <recommendedName>
        <fullName evidence="6 12">1-(5-phosphoribosyl)-5-[(5-phosphoribosylamino)methylideneamino] imidazole-4-carboxamide isomerase</fullName>
        <ecNumber evidence="5 12">5.3.1.16</ecNumber>
    </recommendedName>
    <alternativeName>
        <fullName evidence="11 12">Phosphoribosylformimino-5-aminoimidazole carboxamide ribotide isomerase</fullName>
    </alternativeName>
</protein>
<evidence type="ECO:0000256" key="14">
    <source>
        <dbReference type="RuleBase" id="RU003658"/>
    </source>
</evidence>
<dbReference type="PANTHER" id="PTHR43090:SF2">
    <property type="entry name" value="1-(5-PHOSPHORIBOSYL)-5-[(5-PHOSPHORIBOSYLAMINO)METHYLIDENEAMINO] IMIDAZOLE-4-CARBOXAMIDE ISOMERASE"/>
    <property type="match status" value="1"/>
</dbReference>
<evidence type="ECO:0000256" key="5">
    <source>
        <dbReference type="ARBA" id="ARBA00012550"/>
    </source>
</evidence>
<dbReference type="InterPro" id="IPR006062">
    <property type="entry name" value="His_biosynth"/>
</dbReference>
<evidence type="ECO:0000256" key="12">
    <source>
        <dbReference type="HAMAP-Rule" id="MF_01014"/>
    </source>
</evidence>
<gene>
    <name evidence="12 15" type="primary">hisA</name>
    <name evidence="15" type="ORF">GXN74_13125</name>
</gene>
<dbReference type="Gene3D" id="3.20.20.70">
    <property type="entry name" value="Aldolase class I"/>
    <property type="match status" value="1"/>
</dbReference>
<dbReference type="Proteomes" id="UP000461585">
    <property type="component" value="Unassembled WGS sequence"/>
</dbReference>
<name>A0A7X5HXZ3_9FIRM</name>
<comment type="pathway">
    <text evidence="3 12 14">Amino-acid biosynthesis; L-histidine biosynthesis; L-histidine from 5-phospho-alpha-D-ribose 1-diphosphate: step 4/9.</text>
</comment>
<dbReference type="EC" id="5.3.1.16" evidence="5 12"/>
<dbReference type="Pfam" id="PF00977">
    <property type="entry name" value="His_biosynth"/>
    <property type="match status" value="1"/>
</dbReference>
<evidence type="ECO:0000256" key="10">
    <source>
        <dbReference type="ARBA" id="ARBA00023235"/>
    </source>
</evidence>
<dbReference type="InterPro" id="IPR044524">
    <property type="entry name" value="Isoase_HisA-like"/>
</dbReference>
<evidence type="ECO:0000313" key="16">
    <source>
        <dbReference type="Proteomes" id="UP000461585"/>
    </source>
</evidence>
<evidence type="ECO:0000256" key="11">
    <source>
        <dbReference type="ARBA" id="ARBA00030547"/>
    </source>
</evidence>
<reference evidence="15 16" key="1">
    <citation type="submission" date="2020-01" db="EMBL/GenBank/DDBJ databases">
        <title>Anaeroalcalibacter tamaniensis gen. nov., sp. nov., moderately halophilic strictly anaerobic fermenter bacterium from mud volcano of Taman peninsula.</title>
        <authorList>
            <person name="Frolova A."/>
            <person name="Merkel A.Y."/>
            <person name="Slobodkin A.I."/>
        </authorList>
    </citation>
    <scope>NUCLEOTIDE SEQUENCE [LARGE SCALE GENOMIC DNA]</scope>
    <source>
        <strain evidence="15 16">F-3ap</strain>
    </source>
</reference>
<comment type="catalytic activity">
    <reaction evidence="1 12 14">
        <text>1-(5-phospho-beta-D-ribosyl)-5-[(5-phospho-beta-D-ribosylamino)methylideneamino]imidazole-4-carboxamide = 5-[(5-phospho-1-deoxy-D-ribulos-1-ylimino)methylamino]-1-(5-phospho-beta-D-ribosyl)imidazole-4-carboxamide</text>
        <dbReference type="Rhea" id="RHEA:15469"/>
        <dbReference type="ChEBI" id="CHEBI:58435"/>
        <dbReference type="ChEBI" id="CHEBI:58525"/>
        <dbReference type="EC" id="5.3.1.16"/>
    </reaction>
</comment>
<accession>A0A7X5HXZ3</accession>
<evidence type="ECO:0000256" key="3">
    <source>
        <dbReference type="ARBA" id="ARBA00005133"/>
    </source>
</evidence>
<dbReference type="GO" id="GO:0003949">
    <property type="term" value="F:1-(5-phosphoribosyl)-5-[(5-phosphoribosylamino)methylideneamino]imidazole-4-carboxamide isomerase activity"/>
    <property type="evidence" value="ECO:0007669"/>
    <property type="project" value="UniProtKB-UniRule"/>
</dbReference>
<dbReference type="RefSeq" id="WP_162371400.1">
    <property type="nucleotide sequence ID" value="NZ_JAAEEH010000052.1"/>
</dbReference>
<feature type="active site" description="Proton acceptor" evidence="12">
    <location>
        <position position="8"/>
    </location>
</feature>
<dbReference type="SUPFAM" id="SSF51366">
    <property type="entry name" value="Ribulose-phoshate binding barrel"/>
    <property type="match status" value="1"/>
</dbReference>
<dbReference type="HAMAP" id="MF_01014">
    <property type="entry name" value="HisA"/>
    <property type="match status" value="1"/>
</dbReference>